<accession>A0A424WEF3</accession>
<feature type="transmembrane region" description="Helical" evidence="6">
    <location>
        <begin position="35"/>
        <end position="54"/>
    </location>
</feature>
<sequence length="131" mass="14416">MRALLQQVSTFIAVGCAAAATHWAVAVGCVELFRMPPLAANLIGWLVAFAVSFTGHYRLTFRHSKTPWTVAARRFFLVSAAGFIINEAAYAWLLHSTTIRYDILLALILLGLAVATFIASRLWAFRHKPAA</sequence>
<comment type="subcellular location">
    <subcellularLocation>
        <location evidence="1">Membrane</location>
        <topology evidence="1">Multi-pass membrane protein</topology>
    </subcellularLocation>
</comment>
<evidence type="ECO:0000256" key="4">
    <source>
        <dbReference type="ARBA" id="ARBA00022989"/>
    </source>
</evidence>
<dbReference type="PANTHER" id="PTHR38459:SF1">
    <property type="entry name" value="PROPHAGE BACTOPRENOL-LINKED GLUCOSE TRANSLOCASE HOMOLOG"/>
    <property type="match status" value="1"/>
</dbReference>
<feature type="transmembrane region" description="Helical" evidence="6">
    <location>
        <begin position="75"/>
        <end position="93"/>
    </location>
</feature>
<evidence type="ECO:0000256" key="1">
    <source>
        <dbReference type="ARBA" id="ARBA00004141"/>
    </source>
</evidence>
<keyword evidence="3 6" id="KW-0812">Transmembrane</keyword>
<dbReference type="Pfam" id="PF04138">
    <property type="entry name" value="GtrA_DPMS_TM"/>
    <property type="match status" value="1"/>
</dbReference>
<dbReference type="PANTHER" id="PTHR38459">
    <property type="entry name" value="PROPHAGE BACTOPRENOL-LINKED GLUCOSE TRANSLOCASE HOMOLOG"/>
    <property type="match status" value="1"/>
</dbReference>
<feature type="domain" description="GtrA/DPMS transmembrane" evidence="7">
    <location>
        <begin position="10"/>
        <end position="125"/>
    </location>
</feature>
<evidence type="ECO:0000256" key="3">
    <source>
        <dbReference type="ARBA" id="ARBA00022692"/>
    </source>
</evidence>
<gene>
    <name evidence="8" type="ORF">DY367_11625</name>
</gene>
<organism evidence="8 9">
    <name type="scientific">Alcaligenes xylosoxydans xylosoxydans</name>
    <name type="common">Achromobacter xylosoxidans</name>
    <dbReference type="NCBI Taxonomy" id="85698"/>
    <lineage>
        <taxon>Bacteria</taxon>
        <taxon>Pseudomonadati</taxon>
        <taxon>Pseudomonadota</taxon>
        <taxon>Betaproteobacteria</taxon>
        <taxon>Burkholderiales</taxon>
        <taxon>Alcaligenaceae</taxon>
        <taxon>Achromobacter</taxon>
    </lineage>
</organism>
<comment type="similarity">
    <text evidence="2">Belongs to the GtrA family.</text>
</comment>
<dbReference type="EMBL" id="QVXO01000014">
    <property type="protein sequence ID" value="RPJ91623.1"/>
    <property type="molecule type" value="Genomic_DNA"/>
</dbReference>
<keyword evidence="4 6" id="KW-1133">Transmembrane helix</keyword>
<evidence type="ECO:0000313" key="8">
    <source>
        <dbReference type="EMBL" id="RPJ91623.1"/>
    </source>
</evidence>
<dbReference type="InterPro" id="IPR007267">
    <property type="entry name" value="GtrA_DPMS_TM"/>
</dbReference>
<evidence type="ECO:0000259" key="7">
    <source>
        <dbReference type="Pfam" id="PF04138"/>
    </source>
</evidence>
<dbReference type="Proteomes" id="UP000285324">
    <property type="component" value="Unassembled WGS sequence"/>
</dbReference>
<dbReference type="InterPro" id="IPR051401">
    <property type="entry name" value="GtrA_CellWall_Glycosyl"/>
</dbReference>
<keyword evidence="5 6" id="KW-0472">Membrane</keyword>
<evidence type="ECO:0000313" key="9">
    <source>
        <dbReference type="Proteomes" id="UP000285324"/>
    </source>
</evidence>
<evidence type="ECO:0000256" key="2">
    <source>
        <dbReference type="ARBA" id="ARBA00009399"/>
    </source>
</evidence>
<dbReference type="PROSITE" id="PS51257">
    <property type="entry name" value="PROKAR_LIPOPROTEIN"/>
    <property type="match status" value="1"/>
</dbReference>
<proteinExistence type="inferred from homology"/>
<reference evidence="8 9" key="1">
    <citation type="submission" date="2018-08" db="EMBL/GenBank/DDBJ databases">
        <title>Achromobacter xylosoxidans Genome sequencing and assembly.</title>
        <authorList>
            <person name="Wang R."/>
            <person name="Rensing C."/>
            <person name="Li Y."/>
        </authorList>
    </citation>
    <scope>NUCLEOTIDE SEQUENCE [LARGE SCALE GENOMIC DNA]</scope>
    <source>
        <strain evidence="8 9">GD003A</strain>
    </source>
</reference>
<comment type="caution">
    <text evidence="8">The sequence shown here is derived from an EMBL/GenBank/DDBJ whole genome shotgun (WGS) entry which is preliminary data.</text>
</comment>
<dbReference type="GO" id="GO:0005886">
    <property type="term" value="C:plasma membrane"/>
    <property type="evidence" value="ECO:0007669"/>
    <property type="project" value="TreeGrafter"/>
</dbReference>
<evidence type="ECO:0000256" key="5">
    <source>
        <dbReference type="ARBA" id="ARBA00023136"/>
    </source>
</evidence>
<evidence type="ECO:0000256" key="6">
    <source>
        <dbReference type="SAM" id="Phobius"/>
    </source>
</evidence>
<dbReference type="OrthoDB" id="8562382at2"/>
<dbReference type="RefSeq" id="WP_118932577.1">
    <property type="nucleotide sequence ID" value="NZ_CP061008.1"/>
</dbReference>
<protein>
    <submittedName>
        <fullName evidence="8">GtrA family protein</fullName>
    </submittedName>
</protein>
<dbReference type="AlphaFoldDB" id="A0A424WEF3"/>
<dbReference type="GO" id="GO:0000271">
    <property type="term" value="P:polysaccharide biosynthetic process"/>
    <property type="evidence" value="ECO:0007669"/>
    <property type="project" value="InterPro"/>
</dbReference>
<name>A0A424WEF3_ALCXX</name>
<feature type="transmembrane region" description="Helical" evidence="6">
    <location>
        <begin position="99"/>
        <end position="119"/>
    </location>
</feature>